<feature type="coiled-coil region" evidence="2">
    <location>
        <begin position="15"/>
        <end position="45"/>
    </location>
</feature>
<feature type="region of interest" description="Disordered" evidence="3">
    <location>
        <begin position="81"/>
        <end position="140"/>
    </location>
</feature>
<dbReference type="EMBL" id="JH431872">
    <property type="status" value="NOT_ANNOTATED_CDS"/>
    <property type="molecule type" value="Genomic_DNA"/>
</dbReference>
<feature type="compositionally biased region" description="Basic residues" evidence="3">
    <location>
        <begin position="113"/>
        <end position="122"/>
    </location>
</feature>
<reference evidence="5" key="1">
    <citation type="submission" date="2011-05" db="EMBL/GenBank/DDBJ databases">
        <authorList>
            <person name="Richards S.R."/>
            <person name="Qu J."/>
            <person name="Jiang H."/>
            <person name="Jhangiani S.N."/>
            <person name="Agravi P."/>
            <person name="Goodspeed R."/>
            <person name="Gross S."/>
            <person name="Mandapat C."/>
            <person name="Jackson L."/>
            <person name="Mathew T."/>
            <person name="Pu L."/>
            <person name="Thornton R."/>
            <person name="Saada N."/>
            <person name="Wilczek-Boney K.B."/>
            <person name="Lee S."/>
            <person name="Kovar C."/>
            <person name="Wu Y."/>
            <person name="Scherer S.E."/>
            <person name="Worley K.C."/>
            <person name="Muzny D.M."/>
            <person name="Gibbs R."/>
        </authorList>
    </citation>
    <scope>NUCLEOTIDE SEQUENCE</scope>
    <source>
        <strain evidence="5">Brora</strain>
    </source>
</reference>
<proteinExistence type="predicted"/>
<reference evidence="4" key="2">
    <citation type="submission" date="2015-02" db="UniProtKB">
        <authorList>
            <consortium name="EnsemblMetazoa"/>
        </authorList>
    </citation>
    <scope>IDENTIFICATION</scope>
</reference>
<evidence type="ECO:0000256" key="3">
    <source>
        <dbReference type="SAM" id="MobiDB-lite"/>
    </source>
</evidence>
<evidence type="ECO:0000313" key="4">
    <source>
        <dbReference type="EnsemblMetazoa" id="SMAR009126-PA"/>
    </source>
</evidence>
<sequence length="351" mass="40363">MPRVKMVIPKFEKHKADNEKRLEAIDKQQENLQKHKQVLNNALTQSLNKISTGKKKIYYSSTDSESEDDSCANLEKKFSKKSKKLAEKKAGNTEIESTKEEKNRNLNESCVKSLKKSSKKSKKLAEKETGSVKVESSKEERDKNLAILDKIVGPLKQTTKRKSKQFNLPAKMIRYNPSNIEHKVYEIDTTVPSETEPQDVPEVSKEKYFELSNSLIADLKDGATKKGSFSLLKKLKGDDDEDDEPSIEESQIYFPPPEHEEEFIPETTKNYHQNTKETCTSSQPTKTAESTNSFFLSLDDSRLAKGSQFFCRKESKEDTHKLWTEKRAAVNKQFKVHMKQAKHRHNPMERL</sequence>
<feature type="compositionally biased region" description="Basic and acidic residues" evidence="3">
    <location>
        <begin position="84"/>
        <end position="105"/>
    </location>
</feature>
<organism evidence="4 5">
    <name type="scientific">Strigamia maritima</name>
    <name type="common">European centipede</name>
    <name type="synonym">Geophilus maritimus</name>
    <dbReference type="NCBI Taxonomy" id="126957"/>
    <lineage>
        <taxon>Eukaryota</taxon>
        <taxon>Metazoa</taxon>
        <taxon>Ecdysozoa</taxon>
        <taxon>Arthropoda</taxon>
        <taxon>Myriapoda</taxon>
        <taxon>Chilopoda</taxon>
        <taxon>Pleurostigmophora</taxon>
        <taxon>Geophilomorpha</taxon>
        <taxon>Linotaeniidae</taxon>
        <taxon>Strigamia</taxon>
    </lineage>
</organism>
<dbReference type="EnsemblMetazoa" id="SMAR009126-RA">
    <property type="protein sequence ID" value="SMAR009126-PA"/>
    <property type="gene ID" value="SMAR009126"/>
</dbReference>
<evidence type="ECO:0000256" key="1">
    <source>
        <dbReference type="ARBA" id="ARBA00022884"/>
    </source>
</evidence>
<dbReference type="PANTHER" id="PTHR48029">
    <property type="entry name" value="NUCLEOLAR PROTEIN 8"/>
    <property type="match status" value="1"/>
</dbReference>
<evidence type="ECO:0000313" key="5">
    <source>
        <dbReference type="Proteomes" id="UP000014500"/>
    </source>
</evidence>
<dbReference type="Proteomes" id="UP000014500">
    <property type="component" value="Unassembled WGS sequence"/>
</dbReference>
<accession>T1J661</accession>
<keyword evidence="1" id="KW-0694">RNA-binding</keyword>
<protein>
    <recommendedName>
        <fullName evidence="6">Nucleolar protein 8</fullName>
    </recommendedName>
</protein>
<keyword evidence="5" id="KW-1185">Reference proteome</keyword>
<dbReference type="HOGENOM" id="CLU_791270_0_0_1"/>
<keyword evidence="2" id="KW-0175">Coiled coil</keyword>
<dbReference type="AlphaFoldDB" id="T1J661"/>
<feature type="compositionally biased region" description="Basic and acidic residues" evidence="3">
    <location>
        <begin position="123"/>
        <end position="140"/>
    </location>
</feature>
<evidence type="ECO:0000256" key="2">
    <source>
        <dbReference type="SAM" id="Coils"/>
    </source>
</evidence>
<evidence type="ECO:0008006" key="6">
    <source>
        <dbReference type="Google" id="ProtNLM"/>
    </source>
</evidence>
<dbReference type="PANTHER" id="PTHR48029:SF1">
    <property type="entry name" value="NUCLEOLAR PROTEIN 8"/>
    <property type="match status" value="1"/>
</dbReference>
<name>T1J661_STRMM</name>
<dbReference type="STRING" id="126957.T1J661"/>
<dbReference type="GO" id="GO:0003723">
    <property type="term" value="F:RNA binding"/>
    <property type="evidence" value="ECO:0007669"/>
    <property type="project" value="UniProtKB-KW"/>
</dbReference>